<proteinExistence type="predicted"/>
<organism evidence="2 3">
    <name type="scientific">Lentinus brumalis</name>
    <dbReference type="NCBI Taxonomy" id="2498619"/>
    <lineage>
        <taxon>Eukaryota</taxon>
        <taxon>Fungi</taxon>
        <taxon>Dikarya</taxon>
        <taxon>Basidiomycota</taxon>
        <taxon>Agaricomycotina</taxon>
        <taxon>Agaricomycetes</taxon>
        <taxon>Polyporales</taxon>
        <taxon>Polyporaceae</taxon>
        <taxon>Lentinus</taxon>
    </lineage>
</organism>
<evidence type="ECO:0008006" key="4">
    <source>
        <dbReference type="Google" id="ProtNLM"/>
    </source>
</evidence>
<reference evidence="2 3" key="1">
    <citation type="journal article" date="2018" name="Biotechnol. Biofuels">
        <title>Integrative visual omics of the white-rot fungus Polyporus brumalis exposes the biotechnological potential of its oxidative enzymes for delignifying raw plant biomass.</title>
        <authorList>
            <person name="Miyauchi S."/>
            <person name="Rancon A."/>
            <person name="Drula E."/>
            <person name="Hage H."/>
            <person name="Chaduli D."/>
            <person name="Favel A."/>
            <person name="Grisel S."/>
            <person name="Henrissat B."/>
            <person name="Herpoel-Gimbert I."/>
            <person name="Ruiz-Duenas F.J."/>
            <person name="Chevret D."/>
            <person name="Hainaut M."/>
            <person name="Lin J."/>
            <person name="Wang M."/>
            <person name="Pangilinan J."/>
            <person name="Lipzen A."/>
            <person name="Lesage-Meessen L."/>
            <person name="Navarro D."/>
            <person name="Riley R."/>
            <person name="Grigoriev I.V."/>
            <person name="Zhou S."/>
            <person name="Raouche S."/>
            <person name="Rosso M.N."/>
        </authorList>
    </citation>
    <scope>NUCLEOTIDE SEQUENCE [LARGE SCALE GENOMIC DNA]</scope>
    <source>
        <strain evidence="2 3">BRFM 1820</strain>
    </source>
</reference>
<sequence>MSMAVQRVVQCADVLVHIFEQMSPIIWNDGDTEDYFDAREERAWERKSLARAARVSHAFSESALDVLWSVLDQIDDLLLVLPVIVVPGANEHESEKTILVQDITLEQWSRFRAYAKRVRALKDTYRARHVDPSVWLLLEHQCEGTPLLPNLRRVQLDIRLSSPGEAFYFLTASVTDLQMNIESADFNATPTPDVAGVLYRLILVKLPHLRTLKVTSGLNELRPHYLEPITTLQSLHRLDMLDSGAMFDHAMLESVSSIASLRILWMDISYGSASGPFQGSLKGAFCDLITLHVRGSARDLDRFFSLADLGKLSTLHMNFTDPSGVPEICHAIHRASSALSCNGYRYLASTYLPYLDLPTYCPRLAHVSLCQTNASNGLVIPSLALARPVARPRTRISCLLLDFSLLSTTWPLQFGLAPKTASSSPSSGPRSSSITRHPWQ</sequence>
<dbReference type="EMBL" id="KZ857418">
    <property type="protein sequence ID" value="RDX47554.1"/>
    <property type="molecule type" value="Genomic_DNA"/>
</dbReference>
<dbReference type="AlphaFoldDB" id="A0A371D4S9"/>
<gene>
    <name evidence="2" type="ORF">OH76DRAFT_772140</name>
</gene>
<dbReference type="Proteomes" id="UP000256964">
    <property type="component" value="Unassembled WGS sequence"/>
</dbReference>
<name>A0A371D4S9_9APHY</name>
<dbReference type="SUPFAM" id="SSF52047">
    <property type="entry name" value="RNI-like"/>
    <property type="match status" value="1"/>
</dbReference>
<protein>
    <recommendedName>
        <fullName evidence="4">F-box domain-containing protein</fullName>
    </recommendedName>
</protein>
<dbReference type="OrthoDB" id="2801180at2759"/>
<keyword evidence="3" id="KW-1185">Reference proteome</keyword>
<feature type="compositionally biased region" description="Low complexity" evidence="1">
    <location>
        <begin position="422"/>
        <end position="433"/>
    </location>
</feature>
<evidence type="ECO:0000313" key="2">
    <source>
        <dbReference type="EMBL" id="RDX47554.1"/>
    </source>
</evidence>
<feature type="region of interest" description="Disordered" evidence="1">
    <location>
        <begin position="417"/>
        <end position="440"/>
    </location>
</feature>
<accession>A0A371D4S9</accession>
<evidence type="ECO:0000313" key="3">
    <source>
        <dbReference type="Proteomes" id="UP000256964"/>
    </source>
</evidence>
<evidence type="ECO:0000256" key="1">
    <source>
        <dbReference type="SAM" id="MobiDB-lite"/>
    </source>
</evidence>